<keyword evidence="2" id="KW-1185">Reference proteome</keyword>
<accession>A0ABT6DLL8</accession>
<protein>
    <recommendedName>
        <fullName evidence="3">Peptidase M48 domain-containing protein</fullName>
    </recommendedName>
</protein>
<dbReference type="Proteomes" id="UP001152321">
    <property type="component" value="Unassembled WGS sequence"/>
</dbReference>
<dbReference type="RefSeq" id="WP_277578181.1">
    <property type="nucleotide sequence ID" value="NZ_JANRMI010000002.1"/>
</dbReference>
<proteinExistence type="predicted"/>
<sequence>MTKSTMIRALSGVALVATLGFTFKSQQVQELCHGFVPENSMYIPEGLYTTGGISQDQFNQVMDRVEKIFTRDVEGFGDKLKINRLWSDGTVNASAQKSGNTRILNMYGGLARHKAIGVEGMALVVCHELGHHNGGAPKSAGWYSTWATNEGGSDYFATSKCLRRFFAEDDNAAIVAGLTIDPTAKAGCESQFSNLQDQLICLRISEAGQQVANLFMDLSGDSKPPKYNTPDKSVVKRTNDAHPATQCRLDTYLAGALCQVRETEVPSDTDYKVASCYTPRDAVGFRPLCWFAPK</sequence>
<organism evidence="1 2">
    <name type="scientific">Bdellovibrio svalbardensis</name>
    <dbReference type="NCBI Taxonomy" id="2972972"/>
    <lineage>
        <taxon>Bacteria</taxon>
        <taxon>Pseudomonadati</taxon>
        <taxon>Bdellovibrionota</taxon>
        <taxon>Bdellovibrionia</taxon>
        <taxon>Bdellovibrionales</taxon>
        <taxon>Pseudobdellovibrionaceae</taxon>
        <taxon>Bdellovibrio</taxon>
    </lineage>
</organism>
<evidence type="ECO:0008006" key="3">
    <source>
        <dbReference type="Google" id="ProtNLM"/>
    </source>
</evidence>
<comment type="caution">
    <text evidence="1">The sequence shown here is derived from an EMBL/GenBank/DDBJ whole genome shotgun (WGS) entry which is preliminary data.</text>
</comment>
<dbReference type="SUPFAM" id="SSF55486">
    <property type="entry name" value="Metalloproteases ('zincins'), catalytic domain"/>
    <property type="match status" value="1"/>
</dbReference>
<name>A0ABT6DLL8_9BACT</name>
<reference evidence="1" key="1">
    <citation type="submission" date="2022-08" db="EMBL/GenBank/DDBJ databases">
        <title>Novel Bdellovibrio Species Isolated from Svalbard: Designation Bdellovibrio svalbardensis.</title>
        <authorList>
            <person name="Mitchell R.J."/>
            <person name="Choi S.Y."/>
        </authorList>
    </citation>
    <scope>NUCLEOTIDE SEQUENCE</scope>
    <source>
        <strain evidence="1">PAP01</strain>
    </source>
</reference>
<dbReference type="EMBL" id="JANRMI010000002">
    <property type="protein sequence ID" value="MDG0816706.1"/>
    <property type="molecule type" value="Genomic_DNA"/>
</dbReference>
<evidence type="ECO:0000313" key="1">
    <source>
        <dbReference type="EMBL" id="MDG0816706.1"/>
    </source>
</evidence>
<evidence type="ECO:0000313" key="2">
    <source>
        <dbReference type="Proteomes" id="UP001152321"/>
    </source>
</evidence>
<gene>
    <name evidence="1" type="ORF">NWE73_10045</name>
</gene>